<dbReference type="Pfam" id="PF01161">
    <property type="entry name" value="PBP"/>
    <property type="match status" value="1"/>
</dbReference>
<dbReference type="EMBL" id="CAJVPV010017959">
    <property type="protein sequence ID" value="CAG8704889.1"/>
    <property type="molecule type" value="Genomic_DNA"/>
</dbReference>
<reference evidence="1" key="1">
    <citation type="submission" date="2021-06" db="EMBL/GenBank/DDBJ databases">
        <authorList>
            <person name="Kallberg Y."/>
            <person name="Tangrot J."/>
            <person name="Rosling A."/>
        </authorList>
    </citation>
    <scope>NUCLEOTIDE SEQUENCE</scope>
    <source>
        <strain evidence="1">CL551</strain>
    </source>
</reference>
<dbReference type="AlphaFoldDB" id="A0A9N9HT61"/>
<dbReference type="PANTHER" id="PTHR11362:SF82">
    <property type="entry name" value="PHOSPHATIDYLETHANOLAMINE-BINDING PROTEIN 4"/>
    <property type="match status" value="1"/>
</dbReference>
<name>A0A9N9HT61_9GLOM</name>
<comment type="caution">
    <text evidence="1">The sequence shown here is derived from an EMBL/GenBank/DDBJ whole genome shotgun (WGS) entry which is preliminary data.</text>
</comment>
<dbReference type="Gene3D" id="3.90.280.10">
    <property type="entry name" value="PEBP-like"/>
    <property type="match status" value="1"/>
</dbReference>
<feature type="non-terminal residue" evidence="1">
    <location>
        <position position="346"/>
    </location>
</feature>
<dbReference type="CDD" id="cd00866">
    <property type="entry name" value="PEBP_euk"/>
    <property type="match status" value="1"/>
</dbReference>
<dbReference type="InterPro" id="IPR035810">
    <property type="entry name" value="PEBP_euk"/>
</dbReference>
<dbReference type="Gene3D" id="1.20.58.1180">
    <property type="match status" value="1"/>
</dbReference>
<sequence length="346" mass="40730">LPLSYAGIRFLKTNQPTQKPPKEHSIVQPVVPEYRPPALGVNPAYDEALKYIFEDKENKYRQIKELEAKIKQILQNGHPITDKTVSELEKEKRILEIRAEANDPEVRWNFEHGKIDMSKPVYRFLQEKKWKNGYLQHLMERVSQMYVIPDVFPELVDPTINLQFRYGDEVGEPGAFQLPINTINPPTVILDNFHEDNRLYTFVMVNPDMPNVEQKTFQIEWHWLIVNIPLKATKTDISGGETIVSYIPPHPPKGTRYHRYALGIYEQPYGRINVDDINQYKTTHDFAEKYRLKLRGASFFREIWDKNVSEIYNNILKIREPIYGKQPNLDTRKNEFTKYPESLNDN</sequence>
<dbReference type="PANTHER" id="PTHR11362">
    <property type="entry name" value="PHOSPHATIDYLETHANOLAMINE-BINDING PROTEIN"/>
    <property type="match status" value="1"/>
</dbReference>
<evidence type="ECO:0000313" key="2">
    <source>
        <dbReference type="Proteomes" id="UP000789342"/>
    </source>
</evidence>
<accession>A0A9N9HT61</accession>
<protein>
    <submittedName>
        <fullName evidence="1">9818_t:CDS:1</fullName>
    </submittedName>
</protein>
<proteinExistence type="predicted"/>
<gene>
    <name evidence="1" type="ORF">AMORRO_LOCUS12341</name>
</gene>
<evidence type="ECO:0000313" key="1">
    <source>
        <dbReference type="EMBL" id="CAG8704889.1"/>
    </source>
</evidence>
<keyword evidence="2" id="KW-1185">Reference proteome</keyword>
<dbReference type="Proteomes" id="UP000789342">
    <property type="component" value="Unassembled WGS sequence"/>
</dbReference>
<dbReference type="InterPro" id="IPR008914">
    <property type="entry name" value="PEBP"/>
</dbReference>
<dbReference type="InterPro" id="IPR036610">
    <property type="entry name" value="PEBP-like_sf"/>
</dbReference>
<dbReference type="OrthoDB" id="2153661at2759"/>
<dbReference type="SUPFAM" id="SSF49777">
    <property type="entry name" value="PEBP-like"/>
    <property type="match status" value="1"/>
</dbReference>
<organism evidence="1 2">
    <name type="scientific">Acaulospora morrowiae</name>
    <dbReference type="NCBI Taxonomy" id="94023"/>
    <lineage>
        <taxon>Eukaryota</taxon>
        <taxon>Fungi</taxon>
        <taxon>Fungi incertae sedis</taxon>
        <taxon>Mucoromycota</taxon>
        <taxon>Glomeromycotina</taxon>
        <taxon>Glomeromycetes</taxon>
        <taxon>Diversisporales</taxon>
        <taxon>Acaulosporaceae</taxon>
        <taxon>Acaulospora</taxon>
    </lineage>
</organism>